<sequence length="131" mass="13695">MTHPAAATPASTGWRKALAFALVGEMRDDLDAIDERGGRGDVDTVLDALGGVEVVLHHRNHQRGAGRAWPHRVAAALCSGVGPAQFQALLDEAVAKTVAQDSATGRPVVSSRPLSAEGVGLSRDVPPHHTR</sequence>
<name>A0A6J4PK91_9ACTN</name>
<protein>
    <submittedName>
        <fullName evidence="2">Uncharacterized protein</fullName>
    </submittedName>
</protein>
<organism evidence="2">
    <name type="scientific">uncultured Propionibacteriaceae bacterium</name>
    <dbReference type="NCBI Taxonomy" id="257457"/>
    <lineage>
        <taxon>Bacteria</taxon>
        <taxon>Bacillati</taxon>
        <taxon>Actinomycetota</taxon>
        <taxon>Actinomycetes</taxon>
        <taxon>Propionibacteriales</taxon>
        <taxon>Propionibacteriaceae</taxon>
        <taxon>environmental samples</taxon>
    </lineage>
</organism>
<accession>A0A6J4PK91</accession>
<dbReference type="AlphaFoldDB" id="A0A6J4PK91"/>
<feature type="region of interest" description="Disordered" evidence="1">
    <location>
        <begin position="100"/>
        <end position="131"/>
    </location>
</feature>
<proteinExistence type="predicted"/>
<dbReference type="EMBL" id="CADCUO010000241">
    <property type="protein sequence ID" value="CAA9418632.1"/>
    <property type="molecule type" value="Genomic_DNA"/>
</dbReference>
<gene>
    <name evidence="2" type="ORF">AVDCRST_MAG75-3291</name>
</gene>
<evidence type="ECO:0000256" key="1">
    <source>
        <dbReference type="SAM" id="MobiDB-lite"/>
    </source>
</evidence>
<evidence type="ECO:0000313" key="2">
    <source>
        <dbReference type="EMBL" id="CAA9418632.1"/>
    </source>
</evidence>
<reference evidence="2" key="1">
    <citation type="submission" date="2020-02" db="EMBL/GenBank/DDBJ databases">
        <authorList>
            <person name="Meier V. D."/>
        </authorList>
    </citation>
    <scope>NUCLEOTIDE SEQUENCE</scope>
    <source>
        <strain evidence="2">AVDCRST_MAG75</strain>
    </source>
</reference>